<gene>
    <name evidence="1" type="ORF">S01H1_42182</name>
</gene>
<dbReference type="AlphaFoldDB" id="X0UFZ6"/>
<accession>X0UFZ6</accession>
<organism evidence="1">
    <name type="scientific">marine sediment metagenome</name>
    <dbReference type="NCBI Taxonomy" id="412755"/>
    <lineage>
        <taxon>unclassified sequences</taxon>
        <taxon>metagenomes</taxon>
        <taxon>ecological metagenomes</taxon>
    </lineage>
</organism>
<dbReference type="EMBL" id="BARS01026801">
    <property type="protein sequence ID" value="GAG04669.1"/>
    <property type="molecule type" value="Genomic_DNA"/>
</dbReference>
<reference evidence="1" key="1">
    <citation type="journal article" date="2014" name="Front. Microbiol.">
        <title>High frequency of phylogenetically diverse reductive dehalogenase-homologous genes in deep subseafloor sedimentary metagenomes.</title>
        <authorList>
            <person name="Kawai M."/>
            <person name="Futagami T."/>
            <person name="Toyoda A."/>
            <person name="Takaki Y."/>
            <person name="Nishi S."/>
            <person name="Hori S."/>
            <person name="Arai W."/>
            <person name="Tsubouchi T."/>
            <person name="Morono Y."/>
            <person name="Uchiyama I."/>
            <person name="Ito T."/>
            <person name="Fujiyama A."/>
            <person name="Inagaki F."/>
            <person name="Takami H."/>
        </authorList>
    </citation>
    <scope>NUCLEOTIDE SEQUENCE</scope>
    <source>
        <strain evidence="1">Expedition CK06-06</strain>
    </source>
</reference>
<feature type="non-terminal residue" evidence="1">
    <location>
        <position position="38"/>
    </location>
</feature>
<proteinExistence type="predicted"/>
<protein>
    <submittedName>
        <fullName evidence="1">Uncharacterized protein</fullName>
    </submittedName>
</protein>
<sequence>MNEQLTQEELQTLINIVAQVQVPVAQAPPLIELINKMS</sequence>
<comment type="caution">
    <text evidence="1">The sequence shown here is derived from an EMBL/GenBank/DDBJ whole genome shotgun (WGS) entry which is preliminary data.</text>
</comment>
<evidence type="ECO:0000313" key="1">
    <source>
        <dbReference type="EMBL" id="GAG04669.1"/>
    </source>
</evidence>
<name>X0UFZ6_9ZZZZ</name>